<protein>
    <recommendedName>
        <fullName evidence="3">ABC transporter ATP-binding protein</fullName>
    </recommendedName>
</protein>
<gene>
    <name evidence="1" type="ORF">NCTC10124_01390</name>
</gene>
<dbReference type="Proteomes" id="UP000259328">
    <property type="component" value="Chromosome"/>
</dbReference>
<dbReference type="EMBL" id="LS991953">
    <property type="protein sequence ID" value="SYV93636.1"/>
    <property type="molecule type" value="Genomic_DNA"/>
</dbReference>
<evidence type="ECO:0008006" key="3">
    <source>
        <dbReference type="Google" id="ProtNLM"/>
    </source>
</evidence>
<proteinExistence type="predicted"/>
<evidence type="ECO:0000313" key="1">
    <source>
        <dbReference type="EMBL" id="SYV93636.1"/>
    </source>
</evidence>
<accession>A0A3B0PQC7</accession>
<sequence length="112" mass="12985">MQEADNCDYAIVIKKGVKLDEGTPSDLKTRLTKAKILIQAPKDDFEINYLLKKHNLAFEFKTDLYKVEFDSYQKALEFTKKNINHLKNFELIKGDMEEAFINSTKKHLEGGK</sequence>
<dbReference type="AlphaFoldDB" id="A0A3B0PQC7"/>
<name>A0A3B0PQC7_MYCSY</name>
<evidence type="ECO:0000313" key="2">
    <source>
        <dbReference type="Proteomes" id="UP000259328"/>
    </source>
</evidence>
<organism evidence="1 2">
    <name type="scientific">Mycoplasmopsis synoviae</name>
    <name type="common">Mycoplasma synoviae</name>
    <dbReference type="NCBI Taxonomy" id="2109"/>
    <lineage>
        <taxon>Bacteria</taxon>
        <taxon>Bacillati</taxon>
        <taxon>Mycoplasmatota</taxon>
        <taxon>Mycoplasmoidales</taxon>
        <taxon>Metamycoplasmataceae</taxon>
        <taxon>Mycoplasmopsis</taxon>
    </lineage>
</organism>
<reference evidence="2" key="1">
    <citation type="submission" date="2018-06" db="EMBL/GenBank/DDBJ databases">
        <authorList>
            <consortium name="Pathogen Informatics"/>
        </authorList>
    </citation>
    <scope>NUCLEOTIDE SEQUENCE [LARGE SCALE GENOMIC DNA]</scope>
    <source>
        <strain evidence="2">NCTC10124</strain>
    </source>
</reference>